<evidence type="ECO:0000256" key="1">
    <source>
        <dbReference type="SAM" id="Phobius"/>
    </source>
</evidence>
<dbReference type="AlphaFoldDB" id="A0A8S2II10"/>
<organism evidence="2 5">
    <name type="scientific">Rotaria magnacalcarata</name>
    <dbReference type="NCBI Taxonomy" id="392030"/>
    <lineage>
        <taxon>Eukaryota</taxon>
        <taxon>Metazoa</taxon>
        <taxon>Spiralia</taxon>
        <taxon>Gnathifera</taxon>
        <taxon>Rotifera</taxon>
        <taxon>Eurotatoria</taxon>
        <taxon>Bdelloidea</taxon>
        <taxon>Philodinida</taxon>
        <taxon>Philodinidae</taxon>
        <taxon>Rotaria</taxon>
    </lineage>
</organism>
<evidence type="ECO:0000313" key="5">
    <source>
        <dbReference type="Proteomes" id="UP000681967"/>
    </source>
</evidence>
<dbReference type="Proteomes" id="UP000681720">
    <property type="component" value="Unassembled WGS sequence"/>
</dbReference>
<evidence type="ECO:0000313" key="2">
    <source>
        <dbReference type="EMBL" id="CAF3756438.1"/>
    </source>
</evidence>
<keyword evidence="1" id="KW-0472">Membrane</keyword>
<feature type="transmembrane region" description="Helical" evidence="1">
    <location>
        <begin position="84"/>
        <end position="106"/>
    </location>
</feature>
<reference evidence="2" key="1">
    <citation type="submission" date="2021-02" db="EMBL/GenBank/DDBJ databases">
        <authorList>
            <person name="Nowell W R."/>
        </authorList>
    </citation>
    <scope>NUCLEOTIDE SEQUENCE</scope>
</reference>
<keyword evidence="1" id="KW-1133">Transmembrane helix</keyword>
<gene>
    <name evidence="2" type="ORF">BYL167_LOCUS617</name>
    <name evidence="4" type="ORF">GIL414_LOCUS8269</name>
    <name evidence="3" type="ORF">SMN809_LOCUS1674</name>
</gene>
<dbReference type="EMBL" id="CAJOBH010000069">
    <property type="protein sequence ID" value="CAF3756438.1"/>
    <property type="molecule type" value="Genomic_DNA"/>
</dbReference>
<evidence type="ECO:0000313" key="3">
    <source>
        <dbReference type="EMBL" id="CAF3810058.1"/>
    </source>
</evidence>
<name>A0A8S2II10_9BILA</name>
<accession>A0A8S2II10</accession>
<proteinExistence type="predicted"/>
<dbReference type="Proteomes" id="UP000676336">
    <property type="component" value="Unassembled WGS sequence"/>
</dbReference>
<keyword evidence="1" id="KW-0812">Transmembrane</keyword>
<comment type="caution">
    <text evidence="2">The sequence shown here is derived from an EMBL/GenBank/DDBJ whole genome shotgun (WGS) entry which is preliminary data.</text>
</comment>
<sequence>MALSDTKFVKMYFDLKGNGHFDFFKRQNEPHHIEADEKFTLSIIKQHIKRLSGSYMENLTTTSSSSSSSIIREKKCNNMINEIYWIKILSTILLTLILLDFFIIIIQKFSIYYTNYVSVKLRDYYQDDKTISNEDKIERKRRKNRHSIEEEILSQRMTSMVINKKVFKIKDIRWEIKKIPKYLTRENKSFQLIIDQTLSILNIKASNYHRKQLQQIAILLYKSKVIPLCHRLGTTYLKSGMGQLLTDSKTSFNYSNNLKIWPKEIKSMLRLTTRNSTDENNICSKFVTRHLYKFDYQLKQYQIKYNKKVNKLTRSTLKIEHIFETYLEQNLSTFRLEIEDKIELVHYDYHIQALKLVYDCHYPNDYQNKLFQQLCQNKYELEIREQEFNFLKQQITYYKSPSQSTSFNSIHTTNNIKQALFNQHKKITLKKQQYEYRKKYDMNIKKILYDHRVLINNEEISMLMFDLIDERCKQIVARIQCIYKFKIQC</sequence>
<evidence type="ECO:0000313" key="4">
    <source>
        <dbReference type="EMBL" id="CAF3934864.1"/>
    </source>
</evidence>
<protein>
    <submittedName>
        <fullName evidence="2">Uncharacterized protein</fullName>
    </submittedName>
</protein>
<dbReference type="EMBL" id="CAJOBI010000269">
    <property type="protein sequence ID" value="CAF3810058.1"/>
    <property type="molecule type" value="Genomic_DNA"/>
</dbReference>
<dbReference type="Proteomes" id="UP000681967">
    <property type="component" value="Unassembled WGS sequence"/>
</dbReference>
<dbReference type="EMBL" id="CAJOBJ010002669">
    <property type="protein sequence ID" value="CAF3934864.1"/>
    <property type="molecule type" value="Genomic_DNA"/>
</dbReference>